<evidence type="ECO:0000256" key="4">
    <source>
        <dbReference type="ARBA" id="ARBA00023125"/>
    </source>
</evidence>
<dbReference type="EMBL" id="JRKS01000058">
    <property type="protein sequence ID" value="KGJ03010.1"/>
    <property type="molecule type" value="Genomic_DNA"/>
</dbReference>
<keyword evidence="3" id="KW-0963">Cytoplasm</keyword>
<comment type="caution">
    <text evidence="7">The sequence shown here is derived from an EMBL/GenBank/DDBJ whole genome shotgun (WGS) entry which is preliminary data.</text>
</comment>
<evidence type="ECO:0000259" key="6">
    <source>
        <dbReference type="SMART" id="SM00528"/>
    </source>
</evidence>
<evidence type="ECO:0000256" key="2">
    <source>
        <dbReference type="ARBA" id="ARBA00010610"/>
    </source>
</evidence>
<dbReference type="GO" id="GO:0005829">
    <property type="term" value="C:cytosol"/>
    <property type="evidence" value="ECO:0007669"/>
    <property type="project" value="TreeGrafter"/>
</dbReference>
<dbReference type="GO" id="GO:0000976">
    <property type="term" value="F:transcription cis-regulatory region binding"/>
    <property type="evidence" value="ECO:0007669"/>
    <property type="project" value="TreeGrafter"/>
</dbReference>
<dbReference type="PANTHER" id="PTHR38097:SF2">
    <property type="entry name" value="DNA-BINDING PROTEIN STPA"/>
    <property type="match status" value="1"/>
</dbReference>
<comment type="subcellular location">
    <subcellularLocation>
        <location evidence="1">Cytoplasm</location>
        <location evidence="1">Nucleoid</location>
    </subcellularLocation>
</comment>
<protein>
    <recommendedName>
        <fullName evidence="6">DNA-binding protein H-NS-like C-terminal domain-containing protein</fullName>
    </recommendedName>
</protein>
<keyword evidence="8" id="KW-1185">Reference proteome</keyword>
<keyword evidence="4" id="KW-0238">DNA-binding</keyword>
<dbReference type="PANTHER" id="PTHR38097">
    <property type="match status" value="1"/>
</dbReference>
<sequence>MTDIDLDALDLPQLKDLGRRIDQQIADLTRRQREEALLAAKAAASERGFDLAELLGQGRTGRGRGRGQGQSQEKSAPRYANPNDPAQTWSGRGRRPAWVTEALEGGASLESLTIA</sequence>
<evidence type="ECO:0000256" key="1">
    <source>
        <dbReference type="ARBA" id="ARBA00004453"/>
    </source>
</evidence>
<dbReference type="GO" id="GO:0032993">
    <property type="term" value="C:protein-DNA complex"/>
    <property type="evidence" value="ECO:0007669"/>
    <property type="project" value="TreeGrafter"/>
</dbReference>
<evidence type="ECO:0000313" key="8">
    <source>
        <dbReference type="Proteomes" id="UP000029917"/>
    </source>
</evidence>
<dbReference type="AlphaFoldDB" id="A0A099EX86"/>
<dbReference type="InterPro" id="IPR027444">
    <property type="entry name" value="H-NS_C_dom"/>
</dbReference>
<name>A0A099EX86_9RHOB</name>
<dbReference type="GO" id="GO:0003681">
    <property type="term" value="F:bent DNA binding"/>
    <property type="evidence" value="ECO:0007669"/>
    <property type="project" value="TreeGrafter"/>
</dbReference>
<accession>A0A099EX86</accession>
<evidence type="ECO:0000313" key="7">
    <source>
        <dbReference type="EMBL" id="KGJ03010.1"/>
    </source>
</evidence>
<feature type="domain" description="DNA-binding protein H-NS-like C-terminal" evidence="6">
    <location>
        <begin position="69"/>
        <end position="114"/>
    </location>
</feature>
<dbReference type="Gene3D" id="4.10.430.10">
    <property type="entry name" value="Histone-like protein H-NS, C-terminal domain"/>
    <property type="match status" value="1"/>
</dbReference>
<dbReference type="SUPFAM" id="SSF81273">
    <property type="entry name" value="H-NS histone-like proteins"/>
    <property type="match status" value="1"/>
</dbReference>
<evidence type="ECO:0000256" key="3">
    <source>
        <dbReference type="ARBA" id="ARBA00022490"/>
    </source>
</evidence>
<dbReference type="Proteomes" id="UP000029917">
    <property type="component" value="Unassembled WGS sequence"/>
</dbReference>
<dbReference type="SMART" id="SM00528">
    <property type="entry name" value="HNS"/>
    <property type="match status" value="1"/>
</dbReference>
<dbReference type="InterPro" id="IPR037150">
    <property type="entry name" value="H-NS_C_dom_sf"/>
</dbReference>
<gene>
    <name evidence="7" type="ORF">IC63_13920</name>
</gene>
<dbReference type="Pfam" id="PF00816">
    <property type="entry name" value="Histone_HNS"/>
    <property type="match status" value="1"/>
</dbReference>
<dbReference type="GO" id="GO:0001217">
    <property type="term" value="F:DNA-binding transcription repressor activity"/>
    <property type="evidence" value="ECO:0007669"/>
    <property type="project" value="TreeGrafter"/>
</dbReference>
<comment type="similarity">
    <text evidence="2">Belongs to the histone-like protein H-NS family.</text>
</comment>
<proteinExistence type="inferred from homology"/>
<dbReference type="GO" id="GO:0003680">
    <property type="term" value="F:minor groove of adenine-thymine-rich DNA binding"/>
    <property type="evidence" value="ECO:0007669"/>
    <property type="project" value="TreeGrafter"/>
</dbReference>
<organism evidence="7 8">
    <name type="scientific">Paracoccus sphaerophysae</name>
    <dbReference type="NCBI Taxonomy" id="690417"/>
    <lineage>
        <taxon>Bacteria</taxon>
        <taxon>Pseudomonadati</taxon>
        <taxon>Pseudomonadota</taxon>
        <taxon>Alphaproteobacteria</taxon>
        <taxon>Rhodobacterales</taxon>
        <taxon>Paracoccaceae</taxon>
        <taxon>Paracoccus</taxon>
    </lineage>
</organism>
<evidence type="ECO:0000256" key="5">
    <source>
        <dbReference type="SAM" id="MobiDB-lite"/>
    </source>
</evidence>
<dbReference type="GO" id="GO:0009295">
    <property type="term" value="C:nucleoid"/>
    <property type="evidence" value="ECO:0007669"/>
    <property type="project" value="UniProtKB-SubCell"/>
</dbReference>
<feature type="region of interest" description="Disordered" evidence="5">
    <location>
        <begin position="54"/>
        <end position="97"/>
    </location>
</feature>
<reference evidence="7 8" key="1">
    <citation type="submission" date="2014-09" db="EMBL/GenBank/DDBJ databases">
        <authorList>
            <person name="McGinnis J.M."/>
            <person name="Wolfgang W.J."/>
        </authorList>
    </citation>
    <scope>NUCLEOTIDE SEQUENCE [LARGE SCALE GENOMIC DNA]</scope>
    <source>
        <strain evidence="7 8">HAMBI 3106</strain>
    </source>
</reference>
<reference evidence="7 8" key="2">
    <citation type="submission" date="2014-10" db="EMBL/GenBank/DDBJ databases">
        <title>Paracoccus sanguinis sp. nov., isolated from clinical specimens of New York State patients.</title>
        <authorList>
            <person name="Mingle L.A."/>
            <person name="Cole J.A."/>
            <person name="Lapierre P."/>
            <person name="Musser K.A."/>
        </authorList>
    </citation>
    <scope>NUCLEOTIDE SEQUENCE [LARGE SCALE GENOMIC DNA]</scope>
    <source>
        <strain evidence="7 8">HAMBI 3106</strain>
    </source>
</reference>